<dbReference type="InterPro" id="IPR012337">
    <property type="entry name" value="RNaseH-like_sf"/>
</dbReference>
<dbReference type="Proteomes" id="UP001281410">
    <property type="component" value="Unassembled WGS sequence"/>
</dbReference>
<dbReference type="PANTHER" id="PTHR47074:SF75">
    <property type="entry name" value="RNASE H TYPE-1 DOMAIN-CONTAINING PROTEIN"/>
    <property type="match status" value="1"/>
</dbReference>
<dbReference type="PANTHER" id="PTHR47074">
    <property type="entry name" value="BNAC02G40300D PROTEIN"/>
    <property type="match status" value="1"/>
</dbReference>
<keyword evidence="1" id="KW-0812">Transmembrane</keyword>
<dbReference type="InterPro" id="IPR044730">
    <property type="entry name" value="RNase_H-like_dom_plant"/>
</dbReference>
<dbReference type="Pfam" id="PF13456">
    <property type="entry name" value="RVT_3"/>
    <property type="match status" value="1"/>
</dbReference>
<feature type="transmembrane region" description="Helical" evidence="1">
    <location>
        <begin position="343"/>
        <end position="360"/>
    </location>
</feature>
<accession>A0AAD9ZLQ5</accession>
<feature type="domain" description="RNase H type-1" evidence="2">
    <location>
        <begin position="227"/>
        <end position="309"/>
    </location>
</feature>
<sequence length="420" mass="47233">MSESRWLVGRHSKVHFWTDNWLGDPLIDLVEDRSSLQPPLDSVVGDIYSDSTGWDIPESFRASHPDVASEIEKVVVSTDPDSLVWTCSLDGVVSCKSAYDSLSEVRSSVFWGKQIWASFIPPSRSVLIWRLFHGKIPTDIALRARGYISPSRCRFCCAAEEDLKHLFLDCPFFRGLWDVVSSTFGRKLKLDGTCLDLWHEAMRLPSKAPRILEVNWRPPPPGCLKVNTDGAAFGSPGLAGCAGVFRTCRGFVKGCFAIPLGVCFAFKVELVAAVHAIDYAWTFGWRRLWLESDLTFVVDTLCSRSRKRFGCYLVVVWVVGWCFLDFDGLGVSPTRLWDCGGSRFGWVAGKIVGFWWFWLLNLKVAMMDDFGISCEYVVRFGGDLDLASDCSLWKQRWKGLQIPDGSGLVEIQIGFRPHIS</sequence>
<evidence type="ECO:0000259" key="3">
    <source>
        <dbReference type="Pfam" id="PF13966"/>
    </source>
</evidence>
<dbReference type="GO" id="GO:0003676">
    <property type="term" value="F:nucleic acid binding"/>
    <property type="evidence" value="ECO:0007669"/>
    <property type="project" value="InterPro"/>
</dbReference>
<dbReference type="InterPro" id="IPR002156">
    <property type="entry name" value="RNaseH_domain"/>
</dbReference>
<evidence type="ECO:0000313" key="4">
    <source>
        <dbReference type="EMBL" id="KAK3184210.1"/>
    </source>
</evidence>
<feature type="transmembrane region" description="Helical" evidence="1">
    <location>
        <begin position="309"/>
        <end position="331"/>
    </location>
</feature>
<protein>
    <recommendedName>
        <fullName evidence="6">Reverse transcriptase zinc-binding domain-containing protein</fullName>
    </recommendedName>
</protein>
<evidence type="ECO:0000259" key="2">
    <source>
        <dbReference type="Pfam" id="PF13456"/>
    </source>
</evidence>
<dbReference type="Pfam" id="PF13966">
    <property type="entry name" value="zf-RVT"/>
    <property type="match status" value="1"/>
</dbReference>
<organism evidence="4 5">
    <name type="scientific">Dipteronia sinensis</name>
    <dbReference type="NCBI Taxonomy" id="43782"/>
    <lineage>
        <taxon>Eukaryota</taxon>
        <taxon>Viridiplantae</taxon>
        <taxon>Streptophyta</taxon>
        <taxon>Embryophyta</taxon>
        <taxon>Tracheophyta</taxon>
        <taxon>Spermatophyta</taxon>
        <taxon>Magnoliopsida</taxon>
        <taxon>eudicotyledons</taxon>
        <taxon>Gunneridae</taxon>
        <taxon>Pentapetalae</taxon>
        <taxon>rosids</taxon>
        <taxon>malvids</taxon>
        <taxon>Sapindales</taxon>
        <taxon>Sapindaceae</taxon>
        <taxon>Hippocastanoideae</taxon>
        <taxon>Acereae</taxon>
        <taxon>Dipteronia</taxon>
    </lineage>
</organism>
<keyword evidence="1" id="KW-1133">Transmembrane helix</keyword>
<keyword evidence="1" id="KW-0472">Membrane</keyword>
<name>A0AAD9ZLQ5_9ROSI</name>
<dbReference type="EMBL" id="JANJYJ010000010">
    <property type="protein sequence ID" value="KAK3184210.1"/>
    <property type="molecule type" value="Genomic_DNA"/>
</dbReference>
<comment type="caution">
    <text evidence="4">The sequence shown here is derived from an EMBL/GenBank/DDBJ whole genome shotgun (WGS) entry which is preliminary data.</text>
</comment>
<dbReference type="AlphaFoldDB" id="A0AAD9ZLQ5"/>
<gene>
    <name evidence="4" type="ORF">Dsin_031496</name>
</gene>
<keyword evidence="5" id="KW-1185">Reference proteome</keyword>
<evidence type="ECO:0008006" key="6">
    <source>
        <dbReference type="Google" id="ProtNLM"/>
    </source>
</evidence>
<dbReference type="SUPFAM" id="SSF53098">
    <property type="entry name" value="Ribonuclease H-like"/>
    <property type="match status" value="1"/>
</dbReference>
<dbReference type="InterPro" id="IPR052929">
    <property type="entry name" value="RNase_H-like_EbsB-rel"/>
</dbReference>
<dbReference type="Gene3D" id="3.30.420.10">
    <property type="entry name" value="Ribonuclease H-like superfamily/Ribonuclease H"/>
    <property type="match status" value="1"/>
</dbReference>
<proteinExistence type="predicted"/>
<dbReference type="GO" id="GO:0004523">
    <property type="term" value="F:RNA-DNA hybrid ribonuclease activity"/>
    <property type="evidence" value="ECO:0007669"/>
    <property type="project" value="InterPro"/>
</dbReference>
<dbReference type="CDD" id="cd06222">
    <property type="entry name" value="RNase_H_like"/>
    <property type="match status" value="1"/>
</dbReference>
<dbReference type="InterPro" id="IPR036397">
    <property type="entry name" value="RNaseH_sf"/>
</dbReference>
<dbReference type="InterPro" id="IPR026960">
    <property type="entry name" value="RVT-Znf"/>
</dbReference>
<reference evidence="4" key="1">
    <citation type="journal article" date="2023" name="Plant J.">
        <title>Genome sequences and population genomics provide insights into the demographic history, inbreeding, and mutation load of two 'living fossil' tree species of Dipteronia.</title>
        <authorList>
            <person name="Feng Y."/>
            <person name="Comes H.P."/>
            <person name="Chen J."/>
            <person name="Zhu S."/>
            <person name="Lu R."/>
            <person name="Zhang X."/>
            <person name="Li P."/>
            <person name="Qiu J."/>
            <person name="Olsen K.M."/>
            <person name="Qiu Y."/>
        </authorList>
    </citation>
    <scope>NUCLEOTIDE SEQUENCE</scope>
    <source>
        <strain evidence="4">NBL</strain>
    </source>
</reference>
<evidence type="ECO:0000313" key="5">
    <source>
        <dbReference type="Proteomes" id="UP001281410"/>
    </source>
</evidence>
<feature type="domain" description="Reverse transcriptase zinc-binding" evidence="3">
    <location>
        <begin position="94"/>
        <end position="177"/>
    </location>
</feature>
<evidence type="ECO:0000256" key="1">
    <source>
        <dbReference type="SAM" id="Phobius"/>
    </source>
</evidence>